<sequence>QANPEIVSACIDKLSTAAQVAAIKQRDLVSSDEQDVMKLITELRAIQSSASEDVQKELEVHNREVAIAVGL</sequence>
<dbReference type="EMBL" id="BTSX01000002">
    <property type="protein sequence ID" value="GMS82738.1"/>
    <property type="molecule type" value="Genomic_DNA"/>
</dbReference>
<dbReference type="AlphaFoldDB" id="A0AAV5SQ38"/>
<dbReference type="Proteomes" id="UP001432027">
    <property type="component" value="Unassembled WGS sequence"/>
</dbReference>
<evidence type="ECO:0000313" key="2">
    <source>
        <dbReference type="Proteomes" id="UP001432027"/>
    </source>
</evidence>
<protein>
    <recommendedName>
        <fullName evidence="3">GAT domain-containing protein</fullName>
    </recommendedName>
</protein>
<feature type="non-terminal residue" evidence="1">
    <location>
        <position position="1"/>
    </location>
</feature>
<accession>A0AAV5SQ38</accession>
<proteinExistence type="predicted"/>
<feature type="non-terminal residue" evidence="1">
    <location>
        <position position="71"/>
    </location>
</feature>
<comment type="caution">
    <text evidence="1">The sequence shown here is derived from an EMBL/GenBank/DDBJ whole genome shotgun (WGS) entry which is preliminary data.</text>
</comment>
<organism evidence="1 2">
    <name type="scientific">Pristionchus entomophagus</name>
    <dbReference type="NCBI Taxonomy" id="358040"/>
    <lineage>
        <taxon>Eukaryota</taxon>
        <taxon>Metazoa</taxon>
        <taxon>Ecdysozoa</taxon>
        <taxon>Nematoda</taxon>
        <taxon>Chromadorea</taxon>
        <taxon>Rhabditida</taxon>
        <taxon>Rhabditina</taxon>
        <taxon>Diplogasteromorpha</taxon>
        <taxon>Diplogasteroidea</taxon>
        <taxon>Neodiplogasteridae</taxon>
        <taxon>Pristionchus</taxon>
    </lineage>
</organism>
<name>A0AAV5SQ38_9BILA</name>
<evidence type="ECO:0008006" key="3">
    <source>
        <dbReference type="Google" id="ProtNLM"/>
    </source>
</evidence>
<keyword evidence="2" id="KW-1185">Reference proteome</keyword>
<reference evidence="1" key="1">
    <citation type="submission" date="2023-10" db="EMBL/GenBank/DDBJ databases">
        <title>Genome assembly of Pristionchus species.</title>
        <authorList>
            <person name="Yoshida K."/>
            <person name="Sommer R.J."/>
        </authorList>
    </citation>
    <scope>NUCLEOTIDE SEQUENCE</scope>
    <source>
        <strain evidence="1">RS0144</strain>
    </source>
</reference>
<gene>
    <name evidence="1" type="ORF">PENTCL1PPCAC_4913</name>
</gene>
<evidence type="ECO:0000313" key="1">
    <source>
        <dbReference type="EMBL" id="GMS82738.1"/>
    </source>
</evidence>